<comment type="caution">
    <text evidence="5">The sequence shown here is derived from an EMBL/GenBank/DDBJ whole genome shotgun (WGS) entry which is preliminary data.</text>
</comment>
<evidence type="ECO:0000256" key="1">
    <source>
        <dbReference type="ARBA" id="ARBA00001933"/>
    </source>
</evidence>
<protein>
    <submittedName>
        <fullName evidence="5">Aspartate aminotransferase family protein</fullName>
    </submittedName>
</protein>
<keyword evidence="3 4" id="KW-0663">Pyridoxal phosphate</keyword>
<keyword evidence="5" id="KW-0032">Aminotransferase</keyword>
<dbReference type="InterPro" id="IPR015422">
    <property type="entry name" value="PyrdxlP-dep_Trfase_small"/>
</dbReference>
<dbReference type="InterPro" id="IPR050103">
    <property type="entry name" value="Class-III_PLP-dep_AT"/>
</dbReference>
<gene>
    <name evidence="5" type="ORF">G5A70_03405</name>
</gene>
<keyword evidence="5" id="KW-0808">Transferase</keyword>
<evidence type="ECO:0000313" key="6">
    <source>
        <dbReference type="Proteomes" id="UP000822142"/>
    </source>
</evidence>
<dbReference type="Gene3D" id="3.90.1150.10">
    <property type="entry name" value="Aspartate Aminotransferase, domain 1"/>
    <property type="match status" value="1"/>
</dbReference>
<dbReference type="InterPro" id="IPR005814">
    <property type="entry name" value="Aminotrans_3"/>
</dbReference>
<evidence type="ECO:0000313" key="5">
    <source>
        <dbReference type="EMBL" id="NSJ85246.1"/>
    </source>
</evidence>
<dbReference type="EMBL" id="JAAITA010000003">
    <property type="protein sequence ID" value="NSJ85246.1"/>
    <property type="molecule type" value="Genomic_DNA"/>
</dbReference>
<proteinExistence type="inferred from homology"/>
<dbReference type="PIRSF" id="PIRSF000521">
    <property type="entry name" value="Transaminase_4ab_Lys_Orn"/>
    <property type="match status" value="1"/>
</dbReference>
<dbReference type="PROSITE" id="PS00600">
    <property type="entry name" value="AA_TRANSFER_CLASS_3"/>
    <property type="match status" value="1"/>
</dbReference>
<dbReference type="Gene3D" id="3.40.640.10">
    <property type="entry name" value="Type I PLP-dependent aspartate aminotransferase-like (Major domain)"/>
    <property type="match status" value="1"/>
</dbReference>
<organism evidence="5 6">
    <name type="scientific">Blautia hansenii</name>
    <name type="common">Ruminococcus hansenii</name>
    <dbReference type="NCBI Taxonomy" id="1322"/>
    <lineage>
        <taxon>Bacteria</taxon>
        <taxon>Bacillati</taxon>
        <taxon>Bacillota</taxon>
        <taxon>Clostridia</taxon>
        <taxon>Lachnospirales</taxon>
        <taxon>Lachnospiraceae</taxon>
        <taxon>Blautia</taxon>
    </lineage>
</organism>
<comment type="cofactor">
    <cofactor evidence="1">
        <name>pyridoxal 5'-phosphate</name>
        <dbReference type="ChEBI" id="CHEBI:597326"/>
    </cofactor>
</comment>
<dbReference type="Proteomes" id="UP000822142">
    <property type="component" value="Unassembled WGS sequence"/>
</dbReference>
<comment type="similarity">
    <text evidence="2 4">Belongs to the class-III pyridoxal-phosphate-dependent aminotransferase family.</text>
</comment>
<dbReference type="InterPro" id="IPR015421">
    <property type="entry name" value="PyrdxlP-dep_Trfase_major"/>
</dbReference>
<accession>A0ABX2I461</accession>
<dbReference type="CDD" id="cd00610">
    <property type="entry name" value="OAT_like"/>
    <property type="match status" value="1"/>
</dbReference>
<name>A0ABX2I461_BLAHA</name>
<dbReference type="Pfam" id="PF00202">
    <property type="entry name" value="Aminotran_3"/>
    <property type="match status" value="1"/>
</dbReference>
<evidence type="ECO:0000256" key="3">
    <source>
        <dbReference type="ARBA" id="ARBA00022898"/>
    </source>
</evidence>
<dbReference type="PANTHER" id="PTHR11986">
    <property type="entry name" value="AMINOTRANSFERASE CLASS III"/>
    <property type="match status" value="1"/>
</dbReference>
<evidence type="ECO:0000256" key="2">
    <source>
        <dbReference type="ARBA" id="ARBA00008954"/>
    </source>
</evidence>
<dbReference type="SUPFAM" id="SSF53383">
    <property type="entry name" value="PLP-dependent transferases"/>
    <property type="match status" value="1"/>
</dbReference>
<keyword evidence="6" id="KW-1185">Reference proteome</keyword>
<dbReference type="PANTHER" id="PTHR11986:SF58">
    <property type="entry name" value="LEUCINE_METHIONINE RACEMASE"/>
    <property type="match status" value="1"/>
</dbReference>
<sequence length="457" mass="49503">MTTKDLANALPEIITKQVPGPKSKALLDRRDAAIPQALCGKTYPICIKQGVGAMFEDLDGNKILDWVGGVGVLNIGYSNPEVIEAVKEQAEKYFHTIFNVYVHDGYVTLAERLNKIIPCKGDVKKTYFANSGAECDENAIKIAKAYTKRNGVICFTGAFHGRTNLTMALTAKKIYAVGMGPFPAGIYRAPYPYLYRAPKGYTETEAIQYYIDELNRVFDEGAPASEIACMILEPLQGEGGFIPAPIEWVKAVRKICDDNGILMIADEVQCGNCRTGKYYASEYWKEAGAAPDIITTAKSLGGGLPISAITARAEVMDAAPAGTIGGTFCGNPLACASALAIMDVMQRDDYAAKARHIGEVVTARYKELQKKYPVIGDIRGLGAMIGIEFVTDPETKEPATKLVASIVKTAMQKGLLLESCGTASNTIRFLAPLTMTDEQMERGLEIFEEAVKEALEA</sequence>
<dbReference type="InterPro" id="IPR049704">
    <property type="entry name" value="Aminotrans_3_PPA_site"/>
</dbReference>
<dbReference type="InterPro" id="IPR015424">
    <property type="entry name" value="PyrdxlP-dep_Trfase"/>
</dbReference>
<dbReference type="RefSeq" id="WP_173748045.1">
    <property type="nucleotide sequence ID" value="NZ_JAAITA010000003.1"/>
</dbReference>
<dbReference type="GO" id="GO:0008483">
    <property type="term" value="F:transaminase activity"/>
    <property type="evidence" value="ECO:0007669"/>
    <property type="project" value="UniProtKB-KW"/>
</dbReference>
<evidence type="ECO:0000256" key="4">
    <source>
        <dbReference type="RuleBase" id="RU003560"/>
    </source>
</evidence>
<reference evidence="5 6" key="1">
    <citation type="journal article" date="2020" name="Cell Host Microbe">
        <title>Functional and Genomic Variation between Human-Derived Isolates of Lachnospiraceae Reveals Inter- and Intra-Species Diversity.</title>
        <authorList>
            <person name="Sorbara M.T."/>
            <person name="Littmann E.R."/>
            <person name="Fontana E."/>
            <person name="Moody T.U."/>
            <person name="Kohout C.E."/>
            <person name="Gjonbalaj M."/>
            <person name="Eaton V."/>
            <person name="Seok R."/>
            <person name="Leiner I.M."/>
            <person name="Pamer E.G."/>
        </authorList>
    </citation>
    <scope>NUCLEOTIDE SEQUENCE [LARGE SCALE GENOMIC DNA]</scope>
    <source>
        <strain evidence="5 6">MSK.15.26</strain>
    </source>
</reference>